<reference evidence="1 2" key="1">
    <citation type="submission" date="2024-03" db="EMBL/GenBank/DDBJ databases">
        <title>Chitinophaga caseinilytica sp. nov., a casein hydrolysing bacterium isolated from forest soil.</title>
        <authorList>
            <person name="Lee D.S."/>
            <person name="Han D.M."/>
            <person name="Baek J.H."/>
            <person name="Choi D.G."/>
            <person name="Jeon J.H."/>
            <person name="Jeon C.O."/>
        </authorList>
    </citation>
    <scope>NUCLEOTIDE SEQUENCE [LARGE SCALE GENOMIC DNA]</scope>
    <source>
        <strain evidence="1 2">KACC 19118</strain>
    </source>
</reference>
<organism evidence="1 2">
    <name type="scientific">Chitinophaga caseinilytica</name>
    <dbReference type="NCBI Taxonomy" id="2267521"/>
    <lineage>
        <taxon>Bacteria</taxon>
        <taxon>Pseudomonadati</taxon>
        <taxon>Bacteroidota</taxon>
        <taxon>Chitinophagia</taxon>
        <taxon>Chitinophagales</taxon>
        <taxon>Chitinophagaceae</taxon>
        <taxon>Chitinophaga</taxon>
    </lineage>
</organism>
<dbReference type="Proteomes" id="UP001449657">
    <property type="component" value="Chromosome"/>
</dbReference>
<proteinExistence type="predicted"/>
<accession>A0ABZ2YXH7</accession>
<dbReference type="EMBL" id="CP150096">
    <property type="protein sequence ID" value="WZN44661.1"/>
    <property type="molecule type" value="Genomic_DNA"/>
</dbReference>
<evidence type="ECO:0000313" key="2">
    <source>
        <dbReference type="Proteomes" id="UP001449657"/>
    </source>
</evidence>
<keyword evidence="2" id="KW-1185">Reference proteome</keyword>
<dbReference type="RefSeq" id="WP_341839430.1">
    <property type="nucleotide sequence ID" value="NZ_CP149792.1"/>
</dbReference>
<sequence>MAIVESTMEVTGRLGEFVYYRRKGTDKIIMRRCNGPSKERIKTDGKFARTRENNAEFKACNLFAASVRRPMIAFRQIADPNYTGRLVKLAKEIQLRDAERPRGERGVCLSANKALLRGFNFNKEHPFDNLLQHPVTASANRAAGTVTLSFPAIMPDINLSLPWKLPFYRFVVYLAMMGDIVYRKELFEPAVAPAWDRKVSAWQHRDARAEGFDLQLSLDVPVLADASLIVAVGIEMGMPDGSGELKGRKYAGGAKVLEVF</sequence>
<gene>
    <name evidence="1" type="ORF">WJU22_17335</name>
</gene>
<evidence type="ECO:0000313" key="1">
    <source>
        <dbReference type="EMBL" id="WZN44661.1"/>
    </source>
</evidence>
<name>A0ABZ2YXH7_9BACT</name>
<protein>
    <submittedName>
        <fullName evidence="1">Uncharacterized protein</fullName>
    </submittedName>
</protein>